<evidence type="ECO:0000313" key="3">
    <source>
        <dbReference type="Proteomes" id="UP000273307"/>
    </source>
</evidence>
<dbReference type="GO" id="GO:0032259">
    <property type="term" value="P:methylation"/>
    <property type="evidence" value="ECO:0007669"/>
    <property type="project" value="UniProtKB-KW"/>
</dbReference>
<dbReference type="PANTHER" id="PTHR43464:SF83">
    <property type="entry name" value="MALONYL-[ACYL-CARRIER PROTEIN] O-METHYLTRANSFERASE"/>
    <property type="match status" value="1"/>
</dbReference>
<dbReference type="RefSeq" id="WP_122442376.1">
    <property type="nucleotide sequence ID" value="NZ_UPHP01000048.1"/>
</dbReference>
<keyword evidence="3" id="KW-1185">Reference proteome</keyword>
<dbReference type="AlphaFoldDB" id="A0A498PYL4"/>
<dbReference type="InterPro" id="IPR029063">
    <property type="entry name" value="SAM-dependent_MTases_sf"/>
</dbReference>
<keyword evidence="2" id="KW-0808">Transferase</keyword>
<keyword evidence="2" id="KW-0830">Ubiquinone</keyword>
<dbReference type="EMBL" id="UPHP01000048">
    <property type="protein sequence ID" value="VBA37879.1"/>
    <property type="molecule type" value="Genomic_DNA"/>
</dbReference>
<keyword evidence="2" id="KW-0489">Methyltransferase</keyword>
<dbReference type="Gene3D" id="3.40.50.150">
    <property type="entry name" value="Vaccinia Virus protein VP39"/>
    <property type="match status" value="1"/>
</dbReference>
<dbReference type="EC" id="2.1.1.222" evidence="2"/>
<dbReference type="PANTHER" id="PTHR43464">
    <property type="entry name" value="METHYLTRANSFERASE"/>
    <property type="match status" value="1"/>
</dbReference>
<proteinExistence type="predicted"/>
<name>A0A498PYL4_9MYCO</name>
<dbReference type="SUPFAM" id="SSF53335">
    <property type="entry name" value="S-adenosyl-L-methionine-dependent methyltransferases"/>
    <property type="match status" value="1"/>
</dbReference>
<gene>
    <name evidence="2" type="primary">ubiG_8</name>
    <name evidence="2" type="ORF">LAUMK136_02178</name>
</gene>
<dbReference type="CDD" id="cd02440">
    <property type="entry name" value="AdoMet_MTases"/>
    <property type="match status" value="1"/>
</dbReference>
<dbReference type="Pfam" id="PF13649">
    <property type="entry name" value="Methyltransf_25"/>
    <property type="match status" value="1"/>
</dbReference>
<protein>
    <submittedName>
        <fullName evidence="2">Ubiquinone biosynthesis O-methyltransferase</fullName>
        <ecNumber evidence="2">2.1.1.222</ecNumber>
    </submittedName>
</protein>
<organism evidence="2 3">
    <name type="scientific">Mycobacterium attenuatum</name>
    <dbReference type="NCBI Taxonomy" id="2341086"/>
    <lineage>
        <taxon>Bacteria</taxon>
        <taxon>Bacillati</taxon>
        <taxon>Actinomycetota</taxon>
        <taxon>Actinomycetes</taxon>
        <taxon>Mycobacteriales</taxon>
        <taxon>Mycobacteriaceae</taxon>
        <taxon>Mycobacterium</taxon>
    </lineage>
</organism>
<reference evidence="2 3" key="1">
    <citation type="submission" date="2018-09" db="EMBL/GenBank/DDBJ databases">
        <authorList>
            <person name="Tagini F."/>
        </authorList>
    </citation>
    <scope>NUCLEOTIDE SEQUENCE [LARGE SCALE GENOMIC DNA]</scope>
    <source>
        <strain evidence="2 3">MK136</strain>
    </source>
</reference>
<accession>A0A498PYL4</accession>
<dbReference type="Proteomes" id="UP000273307">
    <property type="component" value="Unassembled WGS sequence"/>
</dbReference>
<dbReference type="GO" id="GO:0102208">
    <property type="term" value="F:2-polyprenyl-6-hydroxyphenol methylase activity"/>
    <property type="evidence" value="ECO:0007669"/>
    <property type="project" value="UniProtKB-EC"/>
</dbReference>
<evidence type="ECO:0000259" key="1">
    <source>
        <dbReference type="Pfam" id="PF13649"/>
    </source>
</evidence>
<dbReference type="OrthoDB" id="7062303at2"/>
<evidence type="ECO:0000313" key="2">
    <source>
        <dbReference type="EMBL" id="VBA37879.1"/>
    </source>
</evidence>
<sequence>MPPKHQQRHTGAITSDGSLVEIYRRVPATEEVERVAAMLEPASSVLDLGSGVGRLADPLATLGHQVTAVDDSAEMLAHVRHGQTIQSRIEDLRLPQKFDAVLLASSLINYPGLEFRMSLLATVAHHLKSGGKAIIQWQSPEWFAQRPLGSYQRFDGVMRQTMTILHNREGCVLGEFTLECDGMSLTQSFETHRMSGNELRTLLERVGMRLDTDEPDSSGWLQASLQP</sequence>
<feature type="domain" description="Methyltransferase" evidence="1">
    <location>
        <begin position="45"/>
        <end position="131"/>
    </location>
</feature>
<dbReference type="InterPro" id="IPR041698">
    <property type="entry name" value="Methyltransf_25"/>
</dbReference>